<evidence type="ECO:0000256" key="3">
    <source>
        <dbReference type="PROSITE-ProRule" id="PRU00182"/>
    </source>
</evidence>
<dbReference type="InterPro" id="IPR036986">
    <property type="entry name" value="S4_RNA-bd_sf"/>
</dbReference>
<dbReference type="SUPFAM" id="SSF53335">
    <property type="entry name" value="S-adenosyl-L-methionine-dependent methyltransferases"/>
    <property type="match status" value="1"/>
</dbReference>
<sequence length="276" mass="29957">MVVEKERVDVLAVQQGLFTSREQAKRAIMAGEILGENEQRMDKAGEKIPVTVDLHLKGAPMPYVSRGGFKLEKAIEVFNLDFTDKIVLDIGSSTGGFTDVALQNGAKKVYALDVGTNQLVWKLRSDERVVVMENTNFRYATLPDFTEGQPEIATIDVSFISLNLILPPLSKILKAGGSVATLIKPQFEAGREAVGKHGIVKDAQTHLNVINQVAAYAQENGFSLTGLDYSPIKGGSGNIEFLAHLVLDGGASTMDAQNRQAVVDRAHEQLNAHREG</sequence>
<proteinExistence type="inferred from homology"/>
<organism evidence="5 6">
    <name type="scientific">Weissella viridescens</name>
    <name type="common">Lactobacillus viridescens</name>
    <dbReference type="NCBI Taxonomy" id="1629"/>
    <lineage>
        <taxon>Bacteria</taxon>
        <taxon>Bacillati</taxon>
        <taxon>Bacillota</taxon>
        <taxon>Bacilli</taxon>
        <taxon>Lactobacillales</taxon>
        <taxon>Lactobacillaceae</taxon>
        <taxon>Weissella</taxon>
    </lineage>
</organism>
<dbReference type="InterPro" id="IPR047048">
    <property type="entry name" value="TlyA"/>
</dbReference>
<dbReference type="InterPro" id="IPR029063">
    <property type="entry name" value="SAM-dependent_MTases_sf"/>
</dbReference>
<dbReference type="EMBL" id="RHGY01000001">
    <property type="protein sequence ID" value="RRG18875.1"/>
    <property type="molecule type" value="Genomic_DNA"/>
</dbReference>
<protein>
    <submittedName>
        <fullName evidence="5">TlyA family RNA methyltransferase</fullName>
    </submittedName>
</protein>
<comment type="similarity">
    <text evidence="2">Belongs to the TlyA family.</text>
</comment>
<dbReference type="NCBIfam" id="TIGR00478">
    <property type="entry name" value="tly"/>
    <property type="match status" value="1"/>
</dbReference>
<accession>A0A3P2RH44</accession>
<dbReference type="PANTHER" id="PTHR32319">
    <property type="entry name" value="BACTERIAL HEMOLYSIN-LIKE PROTEIN"/>
    <property type="match status" value="1"/>
</dbReference>
<keyword evidence="1 3" id="KW-0694">RNA-binding</keyword>
<dbReference type="RefSeq" id="WP_124942810.1">
    <property type="nucleotide sequence ID" value="NZ_RHGY01000001.1"/>
</dbReference>
<dbReference type="PANTHER" id="PTHR32319:SF0">
    <property type="entry name" value="BACTERIAL HEMOLYSIN-LIKE PROTEIN"/>
    <property type="match status" value="1"/>
</dbReference>
<evidence type="ECO:0000256" key="2">
    <source>
        <dbReference type="ARBA" id="ARBA00029460"/>
    </source>
</evidence>
<evidence type="ECO:0000259" key="4">
    <source>
        <dbReference type="Pfam" id="PF01728"/>
    </source>
</evidence>
<dbReference type="InterPro" id="IPR002877">
    <property type="entry name" value="RNA_MeTrfase_FtsJ_dom"/>
</dbReference>
<dbReference type="Gene3D" id="3.10.290.10">
    <property type="entry name" value="RNA-binding S4 domain"/>
    <property type="match status" value="1"/>
</dbReference>
<evidence type="ECO:0000313" key="5">
    <source>
        <dbReference type="EMBL" id="RRG18875.1"/>
    </source>
</evidence>
<dbReference type="GO" id="GO:0003723">
    <property type="term" value="F:RNA binding"/>
    <property type="evidence" value="ECO:0007669"/>
    <property type="project" value="UniProtKB-KW"/>
</dbReference>
<dbReference type="GO" id="GO:0008168">
    <property type="term" value="F:methyltransferase activity"/>
    <property type="evidence" value="ECO:0007669"/>
    <property type="project" value="UniProtKB-KW"/>
</dbReference>
<dbReference type="OrthoDB" id="9784736at2"/>
<reference evidence="5 6" key="1">
    <citation type="submission" date="2018-10" db="EMBL/GenBank/DDBJ databases">
        <title>Draft genome sequence of Weissella viridescens UCO-SMC3.</title>
        <authorList>
            <person name="Garcia-Cancino A."/>
            <person name="Espinoza-Monje M."/>
            <person name="Albarracin L."/>
            <person name="Garcia-Castillo V."/>
            <person name="Campos-Martin J."/>
            <person name="Nakano Y."/>
            <person name="Guitierrez-Zamorano C."/>
            <person name="Ikeda-Ohtsubo W."/>
            <person name="Morita H."/>
            <person name="Kitazawa H."/>
            <person name="Villena J."/>
        </authorList>
    </citation>
    <scope>NUCLEOTIDE SEQUENCE [LARGE SCALE GENOMIC DNA]</scope>
    <source>
        <strain evidence="5 6">UCO-SMC3</strain>
    </source>
</reference>
<comment type="caution">
    <text evidence="5">The sequence shown here is derived from an EMBL/GenBank/DDBJ whole genome shotgun (WGS) entry which is preliminary data.</text>
</comment>
<feature type="domain" description="Ribosomal RNA methyltransferase FtsJ" evidence="4">
    <location>
        <begin position="63"/>
        <end position="244"/>
    </location>
</feature>
<dbReference type="PROSITE" id="PS50889">
    <property type="entry name" value="S4"/>
    <property type="match status" value="1"/>
</dbReference>
<dbReference type="CDD" id="cd00165">
    <property type="entry name" value="S4"/>
    <property type="match status" value="1"/>
</dbReference>
<dbReference type="Gene3D" id="3.40.50.150">
    <property type="entry name" value="Vaccinia Virus protein VP39"/>
    <property type="match status" value="1"/>
</dbReference>
<dbReference type="SUPFAM" id="SSF55174">
    <property type="entry name" value="Alpha-L RNA-binding motif"/>
    <property type="match status" value="1"/>
</dbReference>
<keyword evidence="5" id="KW-0489">Methyltransferase</keyword>
<dbReference type="Pfam" id="PF01728">
    <property type="entry name" value="FtsJ"/>
    <property type="match status" value="1"/>
</dbReference>
<evidence type="ECO:0000256" key="1">
    <source>
        <dbReference type="ARBA" id="ARBA00022884"/>
    </source>
</evidence>
<dbReference type="AlphaFoldDB" id="A0A3P2RH44"/>
<name>A0A3P2RH44_WEIVI</name>
<dbReference type="Proteomes" id="UP000275836">
    <property type="component" value="Unassembled WGS sequence"/>
</dbReference>
<keyword evidence="5" id="KW-0808">Transferase</keyword>
<dbReference type="InterPro" id="IPR004538">
    <property type="entry name" value="Hemolysin_A/TlyA"/>
</dbReference>
<dbReference type="PIRSF" id="PIRSF005578">
    <property type="entry name" value="TlyA"/>
    <property type="match status" value="1"/>
</dbReference>
<gene>
    <name evidence="5" type="ORF">D3P96_02495</name>
</gene>
<evidence type="ECO:0000313" key="6">
    <source>
        <dbReference type="Proteomes" id="UP000275836"/>
    </source>
</evidence>
<dbReference type="GO" id="GO:0032259">
    <property type="term" value="P:methylation"/>
    <property type="evidence" value="ECO:0007669"/>
    <property type="project" value="UniProtKB-KW"/>
</dbReference>